<evidence type="ECO:0000313" key="2">
    <source>
        <dbReference type="EMBL" id="GAI97375.1"/>
    </source>
</evidence>
<dbReference type="InterPro" id="IPR036511">
    <property type="entry name" value="TGT-like_sf"/>
</dbReference>
<gene>
    <name evidence="2" type="ORF">S12H4_35261</name>
</gene>
<feature type="domain" description="DeoxyPurine in DNA protein A" evidence="1">
    <location>
        <begin position="7"/>
        <end position="201"/>
    </location>
</feature>
<dbReference type="InterPro" id="IPR055645">
    <property type="entry name" value="DpdA"/>
</dbReference>
<dbReference type="GO" id="GO:0006400">
    <property type="term" value="P:tRNA modification"/>
    <property type="evidence" value="ECO:0007669"/>
    <property type="project" value="InterPro"/>
</dbReference>
<dbReference type="EMBL" id="BARW01020928">
    <property type="protein sequence ID" value="GAI97375.1"/>
    <property type="molecule type" value="Genomic_DNA"/>
</dbReference>
<organism evidence="2">
    <name type="scientific">marine sediment metagenome</name>
    <dbReference type="NCBI Taxonomy" id="412755"/>
    <lineage>
        <taxon>unclassified sequences</taxon>
        <taxon>metagenomes</taxon>
        <taxon>ecological metagenomes</taxon>
    </lineage>
</organism>
<name>X1UBW3_9ZZZZ</name>
<reference evidence="2" key="1">
    <citation type="journal article" date="2014" name="Front. Microbiol.">
        <title>High frequency of phylogenetically diverse reductive dehalogenase-homologous genes in deep subseafloor sedimentary metagenomes.</title>
        <authorList>
            <person name="Kawai M."/>
            <person name="Futagami T."/>
            <person name="Toyoda A."/>
            <person name="Takaki Y."/>
            <person name="Nishi S."/>
            <person name="Hori S."/>
            <person name="Arai W."/>
            <person name="Tsubouchi T."/>
            <person name="Morono Y."/>
            <person name="Uchiyama I."/>
            <person name="Ito T."/>
            <person name="Fujiyama A."/>
            <person name="Inagaki F."/>
            <person name="Takami H."/>
        </authorList>
    </citation>
    <scope>NUCLEOTIDE SEQUENCE</scope>
    <source>
        <strain evidence="2">Expedition CK06-06</strain>
    </source>
</reference>
<dbReference type="SUPFAM" id="SSF51713">
    <property type="entry name" value="tRNA-guanine transglycosylase"/>
    <property type="match status" value="1"/>
</dbReference>
<feature type="non-terminal residue" evidence="2">
    <location>
        <position position="1"/>
    </location>
</feature>
<evidence type="ECO:0000259" key="1">
    <source>
        <dbReference type="Pfam" id="PF23859"/>
    </source>
</evidence>
<dbReference type="Gene3D" id="3.20.20.105">
    <property type="entry name" value="Queuine tRNA-ribosyltransferase-like"/>
    <property type="match status" value="1"/>
</dbReference>
<sequence>SERFIYSFRQLRKRKKLLEIPENLEWIMDSGAFQEIRINGKYTYDSEEYKDVILRFEPDIFVNMDWMCEPNNLKKTGKTVEDHQNLSTMNQLDLKNFAEDHGLNFMGTIQGWKPEEYIKHINDLSDNGLLTKILGVGSICRRGSPNKIMHVLKTIRDNVPNWVNLHGFGVKTTILKFREAYDLLYSCDSMAWSYAARKAGEQTVGIGGSLYGKECLANTTLSCFRHTDDCANCERYMLKWLNKVEKIIGFFKSQTRITEYDTVES</sequence>
<accession>X1UBW3</accession>
<comment type="caution">
    <text evidence="2">The sequence shown here is derived from an EMBL/GenBank/DDBJ whole genome shotgun (WGS) entry which is preliminary data.</text>
</comment>
<dbReference type="AlphaFoldDB" id="X1UBW3"/>
<dbReference type="Pfam" id="PF23859">
    <property type="entry name" value="DpdA"/>
    <property type="match status" value="1"/>
</dbReference>
<proteinExistence type="predicted"/>
<protein>
    <recommendedName>
        <fullName evidence="1">DeoxyPurine in DNA protein A domain-containing protein</fullName>
    </recommendedName>
</protein>